<evidence type="ECO:0000313" key="2">
    <source>
        <dbReference type="Proteomes" id="UP000326912"/>
    </source>
</evidence>
<dbReference type="EMBL" id="BKZW01000001">
    <property type="protein sequence ID" value="GER86319.1"/>
    <property type="molecule type" value="Genomic_DNA"/>
</dbReference>
<dbReference type="AlphaFoldDB" id="A0A5J4KJC4"/>
<keyword evidence="2" id="KW-1185">Reference proteome</keyword>
<dbReference type="InterPro" id="IPR027417">
    <property type="entry name" value="P-loop_NTPase"/>
</dbReference>
<comment type="caution">
    <text evidence="1">The sequence shown here is derived from an EMBL/GenBank/DDBJ whole genome shotgun (WGS) entry which is preliminary data.</text>
</comment>
<dbReference type="Gene3D" id="3.40.50.300">
    <property type="entry name" value="P-loop containing nucleotide triphosphate hydrolases"/>
    <property type="match status" value="1"/>
</dbReference>
<dbReference type="PANTHER" id="PTHR43394:SF1">
    <property type="entry name" value="ATP-BINDING CASSETTE SUB-FAMILY B MEMBER 10, MITOCHONDRIAL"/>
    <property type="match status" value="1"/>
</dbReference>
<dbReference type="PANTHER" id="PTHR43394">
    <property type="entry name" value="ATP-DEPENDENT PERMEASE MDL1, MITOCHONDRIAL"/>
    <property type="match status" value="1"/>
</dbReference>
<reference evidence="1 2" key="1">
    <citation type="submission" date="2019-10" db="EMBL/GenBank/DDBJ databases">
        <title>Dictyobacter vulcani sp. nov., within the class Ktedonobacteria, isolated from soil of volcanic Mt. Zao.</title>
        <authorList>
            <person name="Zheng Y."/>
            <person name="Wang C.M."/>
            <person name="Sakai Y."/>
            <person name="Abe K."/>
            <person name="Yokota A."/>
            <person name="Yabe S."/>
        </authorList>
    </citation>
    <scope>NUCLEOTIDE SEQUENCE [LARGE SCALE GENOMIC DNA]</scope>
    <source>
        <strain evidence="1 2">W12</strain>
    </source>
</reference>
<organism evidence="1 2">
    <name type="scientific">Dictyobacter vulcani</name>
    <dbReference type="NCBI Taxonomy" id="2607529"/>
    <lineage>
        <taxon>Bacteria</taxon>
        <taxon>Bacillati</taxon>
        <taxon>Chloroflexota</taxon>
        <taxon>Ktedonobacteria</taxon>
        <taxon>Ktedonobacterales</taxon>
        <taxon>Dictyobacteraceae</taxon>
        <taxon>Dictyobacter</taxon>
    </lineage>
</organism>
<dbReference type="Proteomes" id="UP000326912">
    <property type="component" value="Unassembled WGS sequence"/>
</dbReference>
<dbReference type="InterPro" id="IPR039421">
    <property type="entry name" value="Type_1_exporter"/>
</dbReference>
<evidence type="ECO:0000313" key="1">
    <source>
        <dbReference type="EMBL" id="GER86319.1"/>
    </source>
</evidence>
<name>A0A5J4KJC4_9CHLR</name>
<evidence type="ECO:0008006" key="3">
    <source>
        <dbReference type="Google" id="ProtNLM"/>
    </source>
</evidence>
<accession>A0A5J4KJC4</accession>
<protein>
    <recommendedName>
        <fullName evidence="3">ABC transporter domain-containing protein</fullName>
    </recommendedName>
</protein>
<dbReference type="GO" id="GO:0015421">
    <property type="term" value="F:ABC-type oligopeptide transporter activity"/>
    <property type="evidence" value="ECO:0007669"/>
    <property type="project" value="TreeGrafter"/>
</dbReference>
<sequence length="61" mass="6911">MAGRTALVIAHRLSTVERVDHIMVLEDGRILEYNTRAALACDPTSHYNQLLKTMNPEEMLT</sequence>
<dbReference type="SUPFAM" id="SSF52540">
    <property type="entry name" value="P-loop containing nucleoside triphosphate hydrolases"/>
    <property type="match status" value="1"/>
</dbReference>
<gene>
    <name evidence="1" type="ORF">KDW_04810</name>
</gene>
<proteinExistence type="predicted"/>